<feature type="compositionally biased region" description="Basic and acidic residues" evidence="1">
    <location>
        <begin position="203"/>
        <end position="220"/>
    </location>
</feature>
<feature type="compositionally biased region" description="Basic and acidic residues" evidence="1">
    <location>
        <begin position="34"/>
        <end position="43"/>
    </location>
</feature>
<feature type="region of interest" description="Disordered" evidence="1">
    <location>
        <begin position="1"/>
        <end position="66"/>
    </location>
</feature>
<evidence type="ECO:0000256" key="1">
    <source>
        <dbReference type="SAM" id="MobiDB-lite"/>
    </source>
</evidence>
<feature type="region of interest" description="Disordered" evidence="1">
    <location>
        <begin position="201"/>
        <end position="220"/>
    </location>
</feature>
<feature type="compositionally biased region" description="Basic and acidic residues" evidence="1">
    <location>
        <begin position="304"/>
        <end position="313"/>
    </location>
</feature>
<reference evidence="2" key="1">
    <citation type="journal article" date="2023" name="Mol. Phylogenet. Evol.">
        <title>Genome-scale phylogeny and comparative genomics of the fungal order Sordariales.</title>
        <authorList>
            <person name="Hensen N."/>
            <person name="Bonometti L."/>
            <person name="Westerberg I."/>
            <person name="Brannstrom I.O."/>
            <person name="Guillou S."/>
            <person name="Cros-Aarteil S."/>
            <person name="Calhoun S."/>
            <person name="Haridas S."/>
            <person name="Kuo A."/>
            <person name="Mondo S."/>
            <person name="Pangilinan J."/>
            <person name="Riley R."/>
            <person name="LaButti K."/>
            <person name="Andreopoulos B."/>
            <person name="Lipzen A."/>
            <person name="Chen C."/>
            <person name="Yan M."/>
            <person name="Daum C."/>
            <person name="Ng V."/>
            <person name="Clum A."/>
            <person name="Steindorff A."/>
            <person name="Ohm R.A."/>
            <person name="Martin F."/>
            <person name="Silar P."/>
            <person name="Natvig D.O."/>
            <person name="Lalanne C."/>
            <person name="Gautier V."/>
            <person name="Ament-Velasquez S.L."/>
            <person name="Kruys A."/>
            <person name="Hutchinson M.I."/>
            <person name="Powell A.J."/>
            <person name="Barry K."/>
            <person name="Miller A.N."/>
            <person name="Grigoriev I.V."/>
            <person name="Debuchy R."/>
            <person name="Gladieux P."/>
            <person name="Hiltunen Thoren M."/>
            <person name="Johannesson H."/>
        </authorList>
    </citation>
    <scope>NUCLEOTIDE SEQUENCE</scope>
    <source>
        <strain evidence="2">CBS 314.62</strain>
    </source>
</reference>
<accession>A0AAE1CE17</accession>
<dbReference type="EMBL" id="JAULSO010000002">
    <property type="protein sequence ID" value="KAK3690000.1"/>
    <property type="molecule type" value="Genomic_DNA"/>
</dbReference>
<gene>
    <name evidence="2" type="ORF">B0T22DRAFT_441435</name>
</gene>
<reference evidence="2" key="2">
    <citation type="submission" date="2023-06" db="EMBL/GenBank/DDBJ databases">
        <authorList>
            <consortium name="Lawrence Berkeley National Laboratory"/>
            <person name="Haridas S."/>
            <person name="Hensen N."/>
            <person name="Bonometti L."/>
            <person name="Westerberg I."/>
            <person name="Brannstrom I.O."/>
            <person name="Guillou S."/>
            <person name="Cros-Aarteil S."/>
            <person name="Calhoun S."/>
            <person name="Kuo A."/>
            <person name="Mondo S."/>
            <person name="Pangilinan J."/>
            <person name="Riley R."/>
            <person name="Labutti K."/>
            <person name="Andreopoulos B."/>
            <person name="Lipzen A."/>
            <person name="Chen C."/>
            <person name="Yanf M."/>
            <person name="Daum C."/>
            <person name="Ng V."/>
            <person name="Clum A."/>
            <person name="Steindorff A."/>
            <person name="Ohm R."/>
            <person name="Martin F."/>
            <person name="Silar P."/>
            <person name="Natvig D."/>
            <person name="Lalanne C."/>
            <person name="Gautier V."/>
            <person name="Ament-Velasquez S.L."/>
            <person name="Kruys A."/>
            <person name="Hutchinson M.I."/>
            <person name="Powell A.J."/>
            <person name="Barry K."/>
            <person name="Miller A.N."/>
            <person name="Grigoriev I.V."/>
            <person name="Debuchy R."/>
            <person name="Gladieux P."/>
            <person name="Thoren M.H."/>
            <person name="Johannesson H."/>
        </authorList>
    </citation>
    <scope>NUCLEOTIDE SEQUENCE</scope>
    <source>
        <strain evidence="2">CBS 314.62</strain>
    </source>
</reference>
<sequence>MARGKMDEAAAERIRKARGDKDDFARRAAIAARQNKEAEESKNGQKGGSEGGQAGNQGKSKRSWRKEFRGVSQIRYWEETRGRGEIVRTTGTELAFLCLEPFIRTWGNDNSLSDNARSFRAKLNPSAELSDRLLERPQPMASGWEKEGDELEDRLSRFVTFVVPLIPRPCLEDQVVAESAIAGGLDWKPILRHQLLAGTSSEGYRDRDRDRGRARMSTDELHPRAMLGRNSRESFKVCIAWSKVDKGQADANHTQDAGYPRSKQPFKLGGDRHTGMCDIVAHLRKVVERRTGNLHLPTSVPGSGRDRDRDRDVGLAGQTGQEKVEQSTHLISQATTSGACR</sequence>
<feature type="compositionally biased region" description="Basic and acidic residues" evidence="1">
    <location>
        <begin position="1"/>
        <end position="26"/>
    </location>
</feature>
<dbReference type="AlphaFoldDB" id="A0AAE1CE17"/>
<keyword evidence="3" id="KW-1185">Reference proteome</keyword>
<name>A0AAE1CE17_9PEZI</name>
<feature type="region of interest" description="Disordered" evidence="1">
    <location>
        <begin position="250"/>
        <end position="270"/>
    </location>
</feature>
<dbReference type="Proteomes" id="UP001270362">
    <property type="component" value="Unassembled WGS sequence"/>
</dbReference>
<feature type="compositionally biased region" description="Gly residues" evidence="1">
    <location>
        <begin position="45"/>
        <end position="55"/>
    </location>
</feature>
<protein>
    <submittedName>
        <fullName evidence="2">Uncharacterized protein</fullName>
    </submittedName>
</protein>
<organism evidence="2 3">
    <name type="scientific">Podospora appendiculata</name>
    <dbReference type="NCBI Taxonomy" id="314037"/>
    <lineage>
        <taxon>Eukaryota</taxon>
        <taxon>Fungi</taxon>
        <taxon>Dikarya</taxon>
        <taxon>Ascomycota</taxon>
        <taxon>Pezizomycotina</taxon>
        <taxon>Sordariomycetes</taxon>
        <taxon>Sordariomycetidae</taxon>
        <taxon>Sordariales</taxon>
        <taxon>Podosporaceae</taxon>
        <taxon>Podospora</taxon>
    </lineage>
</organism>
<feature type="region of interest" description="Disordered" evidence="1">
    <location>
        <begin position="292"/>
        <end position="341"/>
    </location>
</feature>
<proteinExistence type="predicted"/>
<evidence type="ECO:0000313" key="3">
    <source>
        <dbReference type="Proteomes" id="UP001270362"/>
    </source>
</evidence>
<evidence type="ECO:0000313" key="2">
    <source>
        <dbReference type="EMBL" id="KAK3690000.1"/>
    </source>
</evidence>
<feature type="compositionally biased region" description="Polar residues" evidence="1">
    <location>
        <begin position="327"/>
        <end position="341"/>
    </location>
</feature>
<comment type="caution">
    <text evidence="2">The sequence shown here is derived from an EMBL/GenBank/DDBJ whole genome shotgun (WGS) entry which is preliminary data.</text>
</comment>